<dbReference type="AlphaFoldDB" id="A0A512M9Z4"/>
<dbReference type="Proteomes" id="UP000321577">
    <property type="component" value="Unassembled WGS sequence"/>
</dbReference>
<sequence length="288" mass="33101">MRLSVRHLTRFEYDGPVLESYNDIRLRPVSDPLQRCANYSLRVSPETPVKSHYDFYQNHVAHFELHTPHHYLEIEANSEVETRVDKRGPAPMGLTLDSLNDPVVEDNYFDFVVESKFVPQNVAIWREAVDVIGSQVSDLWTDAVKLGKHVYNSFSYDPDWTHVHTNAVTALQDRRGVCQDYAHVMIAFCRSQQIPARYVSGYFFNDKTGDENEASHAWVEIFLPHHGWRAWDPTHAREADPRYVKLAIGRDYGDIKPVSGSFRGKGSKRMEVVVQIRDLEASPQTVEA</sequence>
<dbReference type="PANTHER" id="PTHR33490:SF6">
    <property type="entry name" value="SLL1049 PROTEIN"/>
    <property type="match status" value="1"/>
</dbReference>
<dbReference type="SMART" id="SM00460">
    <property type="entry name" value="TGc"/>
    <property type="match status" value="1"/>
</dbReference>
<dbReference type="Pfam" id="PF08379">
    <property type="entry name" value="Bact_transglu_N"/>
    <property type="match status" value="1"/>
</dbReference>
<gene>
    <name evidence="2" type="ORF">BGE01nite_28480</name>
</gene>
<comment type="caution">
    <text evidence="2">The sequence shown here is derived from an EMBL/GenBank/DDBJ whole genome shotgun (WGS) entry which is preliminary data.</text>
</comment>
<organism evidence="2 3">
    <name type="scientific">Brevifollis gellanilyticus</name>
    <dbReference type="NCBI Taxonomy" id="748831"/>
    <lineage>
        <taxon>Bacteria</taxon>
        <taxon>Pseudomonadati</taxon>
        <taxon>Verrucomicrobiota</taxon>
        <taxon>Verrucomicrobiia</taxon>
        <taxon>Verrucomicrobiales</taxon>
        <taxon>Verrucomicrobiaceae</taxon>
    </lineage>
</organism>
<dbReference type="InterPro" id="IPR002931">
    <property type="entry name" value="Transglutaminase-like"/>
</dbReference>
<proteinExistence type="predicted"/>
<accession>A0A512M9Z4</accession>
<dbReference type="SUPFAM" id="SSF54001">
    <property type="entry name" value="Cysteine proteinases"/>
    <property type="match status" value="1"/>
</dbReference>
<protein>
    <submittedName>
        <fullName evidence="2">Transglutaminase</fullName>
    </submittedName>
</protein>
<keyword evidence="3" id="KW-1185">Reference proteome</keyword>
<name>A0A512M9Z4_9BACT</name>
<feature type="domain" description="Transglutaminase-like" evidence="1">
    <location>
        <begin position="170"/>
        <end position="235"/>
    </location>
</feature>
<evidence type="ECO:0000313" key="2">
    <source>
        <dbReference type="EMBL" id="GEP43557.1"/>
    </source>
</evidence>
<dbReference type="PANTHER" id="PTHR33490">
    <property type="entry name" value="BLR5614 PROTEIN-RELATED"/>
    <property type="match status" value="1"/>
</dbReference>
<dbReference type="InterPro" id="IPR038765">
    <property type="entry name" value="Papain-like_cys_pep_sf"/>
</dbReference>
<dbReference type="InterPro" id="IPR013589">
    <property type="entry name" value="Bac_transglu_N"/>
</dbReference>
<reference evidence="2 3" key="1">
    <citation type="submission" date="2019-07" db="EMBL/GenBank/DDBJ databases">
        <title>Whole genome shotgun sequence of Brevifollis gellanilyticus NBRC 108608.</title>
        <authorList>
            <person name="Hosoyama A."/>
            <person name="Uohara A."/>
            <person name="Ohji S."/>
            <person name="Ichikawa N."/>
        </authorList>
    </citation>
    <scope>NUCLEOTIDE SEQUENCE [LARGE SCALE GENOMIC DNA]</scope>
    <source>
        <strain evidence="2 3">NBRC 108608</strain>
    </source>
</reference>
<evidence type="ECO:0000259" key="1">
    <source>
        <dbReference type="SMART" id="SM00460"/>
    </source>
</evidence>
<dbReference type="RefSeq" id="WP_170266788.1">
    <property type="nucleotide sequence ID" value="NZ_BKAG01000018.1"/>
</dbReference>
<dbReference type="EMBL" id="BKAG01000018">
    <property type="protein sequence ID" value="GEP43557.1"/>
    <property type="molecule type" value="Genomic_DNA"/>
</dbReference>
<dbReference type="Gene3D" id="3.10.620.30">
    <property type="match status" value="1"/>
</dbReference>
<dbReference type="Pfam" id="PF01841">
    <property type="entry name" value="Transglut_core"/>
    <property type="match status" value="1"/>
</dbReference>
<evidence type="ECO:0000313" key="3">
    <source>
        <dbReference type="Proteomes" id="UP000321577"/>
    </source>
</evidence>